<dbReference type="AlphaFoldDB" id="A0A0F9RXU0"/>
<keyword evidence="1" id="KW-0812">Transmembrane</keyword>
<feature type="transmembrane region" description="Helical" evidence="1">
    <location>
        <begin position="21"/>
        <end position="43"/>
    </location>
</feature>
<evidence type="ECO:0000256" key="1">
    <source>
        <dbReference type="SAM" id="Phobius"/>
    </source>
</evidence>
<dbReference type="EMBL" id="LAZR01000719">
    <property type="protein sequence ID" value="KKN59664.1"/>
    <property type="molecule type" value="Genomic_DNA"/>
</dbReference>
<protein>
    <submittedName>
        <fullName evidence="2">Uncharacterized protein</fullName>
    </submittedName>
</protein>
<reference evidence="2" key="1">
    <citation type="journal article" date="2015" name="Nature">
        <title>Complex archaea that bridge the gap between prokaryotes and eukaryotes.</title>
        <authorList>
            <person name="Spang A."/>
            <person name="Saw J.H."/>
            <person name="Jorgensen S.L."/>
            <person name="Zaremba-Niedzwiedzka K."/>
            <person name="Martijn J."/>
            <person name="Lind A.E."/>
            <person name="van Eijk R."/>
            <person name="Schleper C."/>
            <person name="Guy L."/>
            <person name="Ettema T.J."/>
        </authorList>
    </citation>
    <scope>NUCLEOTIDE SEQUENCE</scope>
</reference>
<sequence length="474" mass="52099">MDALVLCWGRILWNRVSAKQWVFMLVALLIALQSFLIPLPVIADSPVEDISLRTENSKTVDLGNGHLQTTFSMGAIHYKDDYTNPSEQWKDIDLTWVDNRITKAPYELTLEDQKLTIRDKKTGDVTTIELLSVKPAGIPFEIIPEYTRVSFRHTLTSDKLPFEARFKVTGKGYLVTRAFDDDGGLELETSIVDGILTEKLSRVKDKGTGRVRPAKGNIRVDPTWQVTASTDDCNRRLDLSLFSLVSYIPAGSNGPFNLKWGSGMRFLNITIPKGSTIDSAKLAFQANLTEIGTVARTRISAEDVDDAITFANDAGAFDTRWAARTTARMDWDGIPVWTQNVDYESPTTDGVTTFASIIQEVIDRAGWALGNDIVIFWEDFDDRSDGSAIRIADSWDNDAANAPELVITFTTPVPVQPGRSAAFGLLSNILTLIIALGLFILVLRLSGNPLAALIGAIIAIIAIAIVLGTLEAFS</sequence>
<organism evidence="2">
    <name type="scientific">marine sediment metagenome</name>
    <dbReference type="NCBI Taxonomy" id="412755"/>
    <lineage>
        <taxon>unclassified sequences</taxon>
        <taxon>metagenomes</taxon>
        <taxon>ecological metagenomes</taxon>
    </lineage>
</organism>
<evidence type="ECO:0000313" key="2">
    <source>
        <dbReference type="EMBL" id="KKN59664.1"/>
    </source>
</evidence>
<keyword evidence="1" id="KW-0472">Membrane</keyword>
<keyword evidence="1" id="KW-1133">Transmembrane helix</keyword>
<gene>
    <name evidence="2" type="ORF">LCGC14_0539910</name>
</gene>
<name>A0A0F9RXU0_9ZZZZ</name>
<feature type="transmembrane region" description="Helical" evidence="1">
    <location>
        <begin position="450"/>
        <end position="470"/>
    </location>
</feature>
<feature type="transmembrane region" description="Helical" evidence="1">
    <location>
        <begin position="421"/>
        <end position="443"/>
    </location>
</feature>
<proteinExistence type="predicted"/>
<comment type="caution">
    <text evidence="2">The sequence shown here is derived from an EMBL/GenBank/DDBJ whole genome shotgun (WGS) entry which is preliminary data.</text>
</comment>
<accession>A0A0F9RXU0</accession>